<gene>
    <name evidence="1" type="ORF">RchiOBHm_Chr4g0396331</name>
</gene>
<dbReference type="EMBL" id="PDCK01000042">
    <property type="protein sequence ID" value="PRQ36870.1"/>
    <property type="molecule type" value="Genomic_DNA"/>
</dbReference>
<dbReference type="Gramene" id="PRQ36870">
    <property type="protein sequence ID" value="PRQ36870"/>
    <property type="gene ID" value="RchiOBHm_Chr4g0396331"/>
</dbReference>
<dbReference type="AlphaFoldDB" id="A0A2P6QRR0"/>
<name>A0A2P6QRR0_ROSCH</name>
<proteinExistence type="predicted"/>
<evidence type="ECO:0000313" key="2">
    <source>
        <dbReference type="Proteomes" id="UP000238479"/>
    </source>
</evidence>
<comment type="caution">
    <text evidence="1">The sequence shown here is derived from an EMBL/GenBank/DDBJ whole genome shotgun (WGS) entry which is preliminary data.</text>
</comment>
<sequence>MIELIEILISRQGSNIKFGDHFHCPVFTSTLCILTLKGGNYTPLQLYKILGLPMVKGGVLDSDLMWLWEHPPLGVLKANIDGSFHSETRSGGQCFVIRDSTGIFIVGGARPLLSGHIMIFFF</sequence>
<dbReference type="Proteomes" id="UP000238479">
    <property type="component" value="Chromosome 4"/>
</dbReference>
<organism evidence="1 2">
    <name type="scientific">Rosa chinensis</name>
    <name type="common">China rose</name>
    <dbReference type="NCBI Taxonomy" id="74649"/>
    <lineage>
        <taxon>Eukaryota</taxon>
        <taxon>Viridiplantae</taxon>
        <taxon>Streptophyta</taxon>
        <taxon>Embryophyta</taxon>
        <taxon>Tracheophyta</taxon>
        <taxon>Spermatophyta</taxon>
        <taxon>Magnoliopsida</taxon>
        <taxon>eudicotyledons</taxon>
        <taxon>Gunneridae</taxon>
        <taxon>Pentapetalae</taxon>
        <taxon>rosids</taxon>
        <taxon>fabids</taxon>
        <taxon>Rosales</taxon>
        <taxon>Rosaceae</taxon>
        <taxon>Rosoideae</taxon>
        <taxon>Rosoideae incertae sedis</taxon>
        <taxon>Rosa</taxon>
    </lineage>
</organism>
<reference evidence="1 2" key="1">
    <citation type="journal article" date="2018" name="Nat. Genet.">
        <title>The Rosa genome provides new insights in the design of modern roses.</title>
        <authorList>
            <person name="Bendahmane M."/>
        </authorList>
    </citation>
    <scope>NUCLEOTIDE SEQUENCE [LARGE SCALE GENOMIC DNA]</scope>
    <source>
        <strain evidence="2">cv. Old Blush</strain>
    </source>
</reference>
<protein>
    <submittedName>
        <fullName evidence="1">Uncharacterized protein</fullName>
    </submittedName>
</protein>
<accession>A0A2P6QRR0</accession>
<keyword evidence="2" id="KW-1185">Reference proteome</keyword>
<evidence type="ECO:0000313" key="1">
    <source>
        <dbReference type="EMBL" id="PRQ36870.1"/>
    </source>
</evidence>